<dbReference type="OrthoDB" id="2014935at2"/>
<keyword evidence="1" id="KW-0472">Membrane</keyword>
<dbReference type="PATRIC" id="fig|1045004.4.peg.312"/>
<proteinExistence type="predicted"/>
<feature type="transmembrane region" description="Helical" evidence="1">
    <location>
        <begin position="199"/>
        <end position="223"/>
    </location>
</feature>
<feature type="transmembrane region" description="Helical" evidence="1">
    <location>
        <begin position="397"/>
        <end position="419"/>
    </location>
</feature>
<dbReference type="RefSeq" id="WP_007744704.1">
    <property type="nucleotide sequence ID" value="NZ_CM001398.1"/>
</dbReference>
<feature type="transmembrane region" description="Helical" evidence="1">
    <location>
        <begin position="20"/>
        <end position="39"/>
    </location>
</feature>
<evidence type="ECO:0000313" key="3">
    <source>
        <dbReference type="Proteomes" id="UP000004959"/>
    </source>
</evidence>
<keyword evidence="3" id="KW-1185">Reference proteome</keyword>
<dbReference type="STRING" id="336988.NT96_04750"/>
<reference evidence="2 3" key="1">
    <citation type="journal article" date="2012" name="PLoS ONE">
        <title>Functional divergence in the genus oenococcus as predicted by genome sequencing of the newly-described species, Oenococcus kitaharae.</title>
        <authorList>
            <person name="Borneman A.R."/>
            <person name="McCarthy J.M."/>
            <person name="Chambers P.J."/>
            <person name="Bartowsky E.J."/>
        </authorList>
    </citation>
    <scope>NUCLEOTIDE SEQUENCE [LARGE SCALE GENOMIC DNA]</scope>
    <source>
        <strain evidence="3">DSM17330</strain>
    </source>
</reference>
<gene>
    <name evidence="2" type="ORF">OKIT_0313</name>
</gene>
<feature type="transmembrane region" description="Helical" evidence="1">
    <location>
        <begin position="130"/>
        <end position="152"/>
    </location>
</feature>
<name>G9WIY6_9LACO</name>
<feature type="transmembrane region" description="Helical" evidence="1">
    <location>
        <begin position="347"/>
        <end position="365"/>
    </location>
</feature>
<feature type="transmembrane region" description="Helical" evidence="1">
    <location>
        <begin position="468"/>
        <end position="492"/>
    </location>
</feature>
<keyword evidence="1" id="KW-0812">Transmembrane</keyword>
<evidence type="ECO:0000256" key="1">
    <source>
        <dbReference type="SAM" id="Phobius"/>
    </source>
</evidence>
<feature type="transmembrane region" description="Helical" evidence="1">
    <location>
        <begin position="51"/>
        <end position="70"/>
    </location>
</feature>
<evidence type="ECO:0000313" key="2">
    <source>
        <dbReference type="EMBL" id="EHN58435.1"/>
    </source>
</evidence>
<accession>G9WIY6</accession>
<feature type="transmembrane region" description="Helical" evidence="1">
    <location>
        <begin position="512"/>
        <end position="532"/>
    </location>
</feature>
<comment type="caution">
    <text evidence="2">The sequence shown here is derived from an EMBL/GenBank/DDBJ whole genome shotgun (WGS) entry which is preliminary data.</text>
</comment>
<feature type="transmembrane region" description="Helical" evidence="1">
    <location>
        <begin position="243"/>
        <end position="262"/>
    </location>
</feature>
<feature type="transmembrane region" description="Helical" evidence="1">
    <location>
        <begin position="82"/>
        <end position="104"/>
    </location>
</feature>
<feature type="transmembrane region" description="Helical" evidence="1">
    <location>
        <begin position="298"/>
        <end position="317"/>
    </location>
</feature>
<dbReference type="Proteomes" id="UP000004959">
    <property type="component" value="Chromosome"/>
</dbReference>
<dbReference type="AlphaFoldDB" id="G9WIY6"/>
<feature type="transmembrane region" description="Helical" evidence="1">
    <location>
        <begin position="439"/>
        <end position="461"/>
    </location>
</feature>
<organism evidence="2 3">
    <name type="scientific">Oenococcus kitaharae DSM 17330</name>
    <dbReference type="NCBI Taxonomy" id="1045004"/>
    <lineage>
        <taxon>Bacteria</taxon>
        <taxon>Bacillati</taxon>
        <taxon>Bacillota</taxon>
        <taxon>Bacilli</taxon>
        <taxon>Lactobacillales</taxon>
        <taxon>Lactobacillaceae</taxon>
        <taxon>Oenococcus</taxon>
    </lineage>
</organism>
<dbReference type="EMBL" id="AFVZ01000001">
    <property type="protein sequence ID" value="EHN58435.1"/>
    <property type="molecule type" value="Genomic_DNA"/>
</dbReference>
<protein>
    <submittedName>
        <fullName evidence="2">ABC transporter permease</fullName>
    </submittedName>
</protein>
<dbReference type="HOGENOM" id="CLU_036785_2_0_9"/>
<feature type="transmembrane region" description="Helical" evidence="1">
    <location>
        <begin position="164"/>
        <end position="187"/>
    </location>
</feature>
<dbReference type="eggNOG" id="COG3559">
    <property type="taxonomic scope" value="Bacteria"/>
</dbReference>
<sequence length="537" mass="58878">MFANMFSKNGLILKAALKRDSTFIIVWILAIAAALLAGASKFNGIYGNRKAIASIIVTLKTPAMTSIFGVPPTGSGISTGQIFIAMMLVFTGIFTVIPNILLAVRTTRAQEDKGVTEIIRATAVGRLAPFSAAVLEIIIFNLILMIISYLSIWAANITGMTSEMISLFSLETVLVGLMFGAAALLAAQIFNSSQAANSASFIFFAICYAVRMATDVSAAKWTWLSLFGWVELGKIGTQNDLKVVWLMLALTVVFAALAFQIAGHRDLNAALIQSGRGPVTAPRFLSNLNRLSFYLQKYIALIWIFANVATAAMYASIFPQISDLLKINPSIAQIIGSDQVRQVSSQILLQFIAMISYFLILLAIIPGIQMIAKINSDTAKGLTELVYAKKTSRGGLLLSYVLPALTTTILADLGAVYTMALIGNALLKHGLPISHFNELALGLMPGILTFLALALFLIAWLPRIVSVLYAYLGLSFFLLYFHNMLKLPNWVLTITPLGWMRDLPVKNIDWPLWWLQWIIMMILVVISAWGFYRRDLI</sequence>
<keyword evidence="1" id="KW-1133">Transmembrane helix</keyword>